<accession>A0ABN9VV57</accession>
<evidence type="ECO:0000256" key="1">
    <source>
        <dbReference type="SAM" id="MobiDB-lite"/>
    </source>
</evidence>
<dbReference type="InterPro" id="IPR052055">
    <property type="entry name" value="Hepadnavirus_pol/RT"/>
</dbReference>
<evidence type="ECO:0000313" key="3">
    <source>
        <dbReference type="Proteomes" id="UP001189429"/>
    </source>
</evidence>
<dbReference type="Proteomes" id="UP001189429">
    <property type="component" value="Unassembled WGS sequence"/>
</dbReference>
<evidence type="ECO:0008006" key="4">
    <source>
        <dbReference type="Google" id="ProtNLM"/>
    </source>
</evidence>
<dbReference type="Gene3D" id="3.10.10.10">
    <property type="entry name" value="HIV Type 1 Reverse Transcriptase, subunit A, domain 1"/>
    <property type="match status" value="1"/>
</dbReference>
<dbReference type="EMBL" id="CAUYUJ010017741">
    <property type="protein sequence ID" value="CAK0877468.1"/>
    <property type="molecule type" value="Genomic_DNA"/>
</dbReference>
<feature type="compositionally biased region" description="Gly residues" evidence="1">
    <location>
        <begin position="48"/>
        <end position="59"/>
    </location>
</feature>
<gene>
    <name evidence="2" type="ORF">PCOR1329_LOCUS61519</name>
</gene>
<sequence length="990" mass="106856">MAGPGMDRLVDKATPPLPRNAGAASSQDTRKRKREERCSAVPHEPGATGKGKGGKGNGKGKNKGGVDAVLKAMGGVVDVIDLKVDPVECDILEDAVWDGVAGRISSGIYDACLIAAPSSTFRVARGGQGGDRCRDPPALRGELPPDIYGLPGLSPRDKEIVRKGTLLALRSRQAARAFCDLGRPWAWEAPAVETGCPSIFMLPEVLELDSVSGVADFRLPRRVLRAGCWKDAVVKSFRLRLDFSREADLDLEVARAVVAAIMASRRGAAAPPPQVLRPPAQRAGLPRVQFANPLRGRLGQDLEDKAMENWNCLAGMRDCARAVQSMPGILKAGVIVNQLLDKVIASDAALVPSVSELLSGRMGDDALQLASARLDEALRRPRDLLGRVLGCSDVGAVDGELYSTGIRARLLHRWAVVARDPGAGAATWCWEGAPAGVTNFPREVDAVFPRCAETSERDRPSFGDAAFADDAVHSRPVQPNDHADTELEKFVQQGFLGRFRTLDDLRKHLGAEPVLSRFVVLEKTHRVVLPRVSDAVSDALFVLADIVDGESFVWLVLDFSDAFWNIPLRDDERRYFVGTFGEDFYLFLRAAQGSRNGPLTWAGVASLALRLLQGVLCACGAPASRPRARLQLYVDDPVLAMRGSAAQLDVLVAKLVIVWRLLGFPLAFRKAARGPAVVWIGAHMAAERDRVVVSIPQDKLDDLLASVRGFLRANVIAVKALRSFAGVASHVASLVHVWRPFLFEIWGALKSAGSGDSKAPPRCIWTSQCRPALPWIEASLTGKQGSICTTCRLDAFLNQGVAIRIVGDASPWGFGSFIVVDGVIKGRYAAKISEAEAAEAGYRIGDAAGQQYWEALNLVVALRIWKAEWMQNRVKLEVRADNVTALTLVASLKASSPALTRLARELALDLGDAAFRPDVASHAPGVASGWADRLSRIHQPGYKERDIPSALPPLLEVTVPPRESSFWRLGLPAHSAEQLGIGGECGMQYQ</sequence>
<dbReference type="PANTHER" id="PTHR33050:SF7">
    <property type="entry name" value="RIBONUCLEASE H"/>
    <property type="match status" value="1"/>
</dbReference>
<name>A0ABN9VV57_9DINO</name>
<comment type="caution">
    <text evidence="2">The sequence shown here is derived from an EMBL/GenBank/DDBJ whole genome shotgun (WGS) entry which is preliminary data.</text>
</comment>
<keyword evidence="3" id="KW-1185">Reference proteome</keyword>
<reference evidence="2" key="1">
    <citation type="submission" date="2023-10" db="EMBL/GenBank/DDBJ databases">
        <authorList>
            <person name="Chen Y."/>
            <person name="Shah S."/>
            <person name="Dougan E. K."/>
            <person name="Thang M."/>
            <person name="Chan C."/>
        </authorList>
    </citation>
    <scope>NUCLEOTIDE SEQUENCE [LARGE SCALE GENOMIC DNA]</scope>
</reference>
<dbReference type="SUPFAM" id="SSF56672">
    <property type="entry name" value="DNA/RNA polymerases"/>
    <property type="match status" value="1"/>
</dbReference>
<organism evidence="2 3">
    <name type="scientific">Prorocentrum cordatum</name>
    <dbReference type="NCBI Taxonomy" id="2364126"/>
    <lineage>
        <taxon>Eukaryota</taxon>
        <taxon>Sar</taxon>
        <taxon>Alveolata</taxon>
        <taxon>Dinophyceae</taxon>
        <taxon>Prorocentrales</taxon>
        <taxon>Prorocentraceae</taxon>
        <taxon>Prorocentrum</taxon>
    </lineage>
</organism>
<dbReference type="Gene3D" id="3.30.70.270">
    <property type="match status" value="1"/>
</dbReference>
<protein>
    <recommendedName>
        <fullName evidence="4">Reverse transcriptase domain-containing protein</fullName>
    </recommendedName>
</protein>
<proteinExistence type="predicted"/>
<feature type="region of interest" description="Disordered" evidence="1">
    <location>
        <begin position="1"/>
        <end position="62"/>
    </location>
</feature>
<dbReference type="InterPro" id="IPR043502">
    <property type="entry name" value="DNA/RNA_pol_sf"/>
</dbReference>
<dbReference type="InterPro" id="IPR043128">
    <property type="entry name" value="Rev_trsase/Diguanyl_cyclase"/>
</dbReference>
<dbReference type="PANTHER" id="PTHR33050">
    <property type="entry name" value="REVERSE TRANSCRIPTASE DOMAIN-CONTAINING PROTEIN"/>
    <property type="match status" value="1"/>
</dbReference>
<evidence type="ECO:0000313" key="2">
    <source>
        <dbReference type="EMBL" id="CAK0877468.1"/>
    </source>
</evidence>